<sequence>QTRNFDTNKVRNVSVSSFNSGILNRNIQGAQPKRNVTLNRGFVWPRRQYITQPNLSEKKPLVVDNQKVMNNHQQVYNPGMNSPHASRRLNIKVKPEVITHINRPYKTLQHSQ</sequence>
<dbReference type="AlphaFoldDB" id="A0A1B6JE16"/>
<reference evidence="1" key="1">
    <citation type="submission" date="2015-11" db="EMBL/GenBank/DDBJ databases">
        <title>De novo transcriptome assembly of four potential Pierce s Disease insect vectors from Arizona vineyards.</title>
        <authorList>
            <person name="Tassone E.E."/>
        </authorList>
    </citation>
    <scope>NUCLEOTIDE SEQUENCE</scope>
</reference>
<evidence type="ECO:0000313" key="1">
    <source>
        <dbReference type="EMBL" id="JAS97506.1"/>
    </source>
</evidence>
<name>A0A1B6JE16_9HEMI</name>
<gene>
    <name evidence="1" type="ORF">g.4177</name>
</gene>
<protein>
    <submittedName>
        <fullName evidence="1">Uncharacterized protein</fullName>
    </submittedName>
</protein>
<proteinExistence type="predicted"/>
<organism evidence="1">
    <name type="scientific">Homalodisca liturata</name>
    <dbReference type="NCBI Taxonomy" id="320908"/>
    <lineage>
        <taxon>Eukaryota</taxon>
        <taxon>Metazoa</taxon>
        <taxon>Ecdysozoa</taxon>
        <taxon>Arthropoda</taxon>
        <taxon>Hexapoda</taxon>
        <taxon>Insecta</taxon>
        <taxon>Pterygota</taxon>
        <taxon>Neoptera</taxon>
        <taxon>Paraneoptera</taxon>
        <taxon>Hemiptera</taxon>
        <taxon>Auchenorrhyncha</taxon>
        <taxon>Membracoidea</taxon>
        <taxon>Cicadellidae</taxon>
        <taxon>Cicadellinae</taxon>
        <taxon>Proconiini</taxon>
        <taxon>Homalodisca</taxon>
    </lineage>
</organism>
<dbReference type="EMBL" id="GECU01010200">
    <property type="protein sequence ID" value="JAS97506.1"/>
    <property type="molecule type" value="Transcribed_RNA"/>
</dbReference>
<accession>A0A1B6JE16</accession>
<feature type="non-terminal residue" evidence="1">
    <location>
        <position position="1"/>
    </location>
</feature>